<sequence length="332" mass="36318">MLNNQLPLRNIEILLFRGIFFLLYLNMRILSCISLVLLLLCISINTMAQTSAQKVLRQQTENQLAAIINRSPAVTGLVAVDLTTGDTFSFNAGVVFPQASAIKIPVLMSVYKQAHEGKFSLTDIRQVAAADVVGGTGVLKDLDGPPPMSIRNLGILMITLSDNTATNALIDLVSMQETNAMLRALGAKHTLLQRRMINAAASGRGEENISTPADAAKILQLLYKGEFINKAASEEIVSILSKTDRQTSRLAPGLPDNVPIAFKPGILNGVSTEWAIVLLPERPYAVAVMESYKVKGQAEHTIEDLSEVLYQYFWRMGNATRYGTYVDPKLIK</sequence>
<comment type="catalytic activity">
    <reaction evidence="1">
        <text>a beta-lactam + H2O = a substituted beta-amino acid</text>
        <dbReference type="Rhea" id="RHEA:20401"/>
        <dbReference type="ChEBI" id="CHEBI:15377"/>
        <dbReference type="ChEBI" id="CHEBI:35627"/>
        <dbReference type="ChEBI" id="CHEBI:140347"/>
        <dbReference type="EC" id="3.5.2.6"/>
    </reaction>
</comment>
<dbReference type="AlphaFoldDB" id="A0A1I2RFE8"/>
<reference evidence="7" key="1">
    <citation type="submission" date="2016-10" db="EMBL/GenBank/DDBJ databases">
        <authorList>
            <person name="Varghese N."/>
            <person name="Submissions S."/>
        </authorList>
    </citation>
    <scope>NUCLEOTIDE SEQUENCE [LARGE SCALE GENOMIC DNA]</scope>
    <source>
        <strain evidence="7">LP51</strain>
    </source>
</reference>
<proteinExistence type="inferred from homology"/>
<evidence type="ECO:0000313" key="6">
    <source>
        <dbReference type="EMBL" id="SFG36581.1"/>
    </source>
</evidence>
<dbReference type="InterPro" id="IPR000871">
    <property type="entry name" value="Beta-lactam_class-A"/>
</dbReference>
<evidence type="ECO:0000256" key="3">
    <source>
        <dbReference type="ARBA" id="ARBA00012865"/>
    </source>
</evidence>
<dbReference type="InterPro" id="IPR012338">
    <property type="entry name" value="Beta-lactam/transpept-like"/>
</dbReference>
<evidence type="ECO:0000259" key="5">
    <source>
        <dbReference type="Pfam" id="PF13354"/>
    </source>
</evidence>
<dbReference type="EC" id="3.5.2.6" evidence="3"/>
<dbReference type="Pfam" id="PF13354">
    <property type="entry name" value="Beta-lactamase2"/>
    <property type="match status" value="1"/>
</dbReference>
<keyword evidence="4" id="KW-1133">Transmembrane helix</keyword>
<dbReference type="OrthoDB" id="9772863at2"/>
<gene>
    <name evidence="6" type="ORF">SAMN05421739_102293</name>
</gene>
<dbReference type="PANTHER" id="PTHR35333">
    <property type="entry name" value="BETA-LACTAMASE"/>
    <property type="match status" value="1"/>
</dbReference>
<dbReference type="Proteomes" id="UP000198724">
    <property type="component" value="Unassembled WGS sequence"/>
</dbReference>
<feature type="domain" description="Beta-lactamase class A catalytic" evidence="5">
    <location>
        <begin position="76"/>
        <end position="289"/>
    </location>
</feature>
<keyword evidence="4" id="KW-0472">Membrane</keyword>
<organism evidence="6 7">
    <name type="scientific">Pontibacter chinhatensis</name>
    <dbReference type="NCBI Taxonomy" id="1436961"/>
    <lineage>
        <taxon>Bacteria</taxon>
        <taxon>Pseudomonadati</taxon>
        <taxon>Bacteroidota</taxon>
        <taxon>Cytophagia</taxon>
        <taxon>Cytophagales</taxon>
        <taxon>Hymenobacteraceae</taxon>
        <taxon>Pontibacter</taxon>
    </lineage>
</organism>
<keyword evidence="7" id="KW-1185">Reference proteome</keyword>
<evidence type="ECO:0000256" key="2">
    <source>
        <dbReference type="ARBA" id="ARBA00009009"/>
    </source>
</evidence>
<evidence type="ECO:0000256" key="1">
    <source>
        <dbReference type="ARBA" id="ARBA00001526"/>
    </source>
</evidence>
<dbReference type="Gene3D" id="3.40.710.10">
    <property type="entry name" value="DD-peptidase/beta-lactamase superfamily"/>
    <property type="match status" value="1"/>
</dbReference>
<accession>A0A1I2RFE8</accession>
<dbReference type="STRING" id="1436961.SAMN05421739_102293"/>
<dbReference type="InterPro" id="IPR045155">
    <property type="entry name" value="Beta-lactam_cat"/>
</dbReference>
<dbReference type="PANTHER" id="PTHR35333:SF3">
    <property type="entry name" value="BETA-LACTAMASE-TYPE TRANSPEPTIDASE FOLD CONTAINING PROTEIN"/>
    <property type="match status" value="1"/>
</dbReference>
<evidence type="ECO:0000256" key="4">
    <source>
        <dbReference type="SAM" id="Phobius"/>
    </source>
</evidence>
<dbReference type="GO" id="GO:0008800">
    <property type="term" value="F:beta-lactamase activity"/>
    <property type="evidence" value="ECO:0007669"/>
    <property type="project" value="UniProtKB-EC"/>
</dbReference>
<evidence type="ECO:0000313" key="7">
    <source>
        <dbReference type="Proteomes" id="UP000198724"/>
    </source>
</evidence>
<dbReference type="GO" id="GO:0030655">
    <property type="term" value="P:beta-lactam antibiotic catabolic process"/>
    <property type="evidence" value="ECO:0007669"/>
    <property type="project" value="InterPro"/>
</dbReference>
<dbReference type="EMBL" id="FOOT01000002">
    <property type="protein sequence ID" value="SFG36581.1"/>
    <property type="molecule type" value="Genomic_DNA"/>
</dbReference>
<comment type="similarity">
    <text evidence="2">Belongs to the class-A beta-lactamase family.</text>
</comment>
<name>A0A1I2RFE8_9BACT</name>
<dbReference type="SUPFAM" id="SSF56601">
    <property type="entry name" value="beta-lactamase/transpeptidase-like"/>
    <property type="match status" value="1"/>
</dbReference>
<feature type="transmembrane region" description="Helical" evidence="4">
    <location>
        <begin position="20"/>
        <end position="44"/>
    </location>
</feature>
<protein>
    <recommendedName>
        <fullName evidence="3">beta-lactamase</fullName>
        <ecNumber evidence="3">3.5.2.6</ecNumber>
    </recommendedName>
</protein>
<keyword evidence="4" id="KW-0812">Transmembrane</keyword>
<dbReference type="GO" id="GO:0046677">
    <property type="term" value="P:response to antibiotic"/>
    <property type="evidence" value="ECO:0007669"/>
    <property type="project" value="InterPro"/>
</dbReference>